<dbReference type="SUPFAM" id="SSF117396">
    <property type="entry name" value="TM1631-like"/>
    <property type="match status" value="1"/>
</dbReference>
<dbReference type="PANTHER" id="PTHR30348">
    <property type="entry name" value="UNCHARACTERIZED PROTEIN YECE"/>
    <property type="match status" value="1"/>
</dbReference>
<dbReference type="Proteomes" id="UP000734218">
    <property type="component" value="Unassembled WGS sequence"/>
</dbReference>
<accession>A0ABX0XKF9</accession>
<dbReference type="InterPro" id="IPR002763">
    <property type="entry name" value="DUF72"/>
</dbReference>
<reference evidence="1 2" key="1">
    <citation type="submission" date="2020-03" db="EMBL/GenBank/DDBJ databases">
        <title>Genomic Encyclopedia of Type Strains, Phase IV (KMG-IV): sequencing the most valuable type-strain genomes for metagenomic binning, comparative biology and taxonomic classification.</title>
        <authorList>
            <person name="Goeker M."/>
        </authorList>
    </citation>
    <scope>NUCLEOTIDE SEQUENCE [LARGE SCALE GENOMIC DNA]</scope>
    <source>
        <strain evidence="1 2">DSM 27651</strain>
    </source>
</reference>
<dbReference type="InterPro" id="IPR036520">
    <property type="entry name" value="UPF0759_sf"/>
</dbReference>
<dbReference type="Pfam" id="PF01904">
    <property type="entry name" value="DUF72"/>
    <property type="match status" value="1"/>
</dbReference>
<keyword evidence="2" id="KW-1185">Reference proteome</keyword>
<evidence type="ECO:0000313" key="1">
    <source>
        <dbReference type="EMBL" id="NJC33735.1"/>
    </source>
</evidence>
<dbReference type="RefSeq" id="WP_167953686.1">
    <property type="nucleotide sequence ID" value="NZ_JAATJE010000001.1"/>
</dbReference>
<proteinExistence type="predicted"/>
<organism evidence="1 2">
    <name type="scientific">Sphingomonas jejuensis</name>
    <dbReference type="NCBI Taxonomy" id="904715"/>
    <lineage>
        <taxon>Bacteria</taxon>
        <taxon>Pseudomonadati</taxon>
        <taxon>Pseudomonadota</taxon>
        <taxon>Alphaproteobacteria</taxon>
        <taxon>Sphingomonadales</taxon>
        <taxon>Sphingomonadaceae</taxon>
        <taxon>Sphingomonas</taxon>
    </lineage>
</organism>
<name>A0ABX0XKF9_9SPHN</name>
<protein>
    <submittedName>
        <fullName evidence="1">Uncharacterized protein YecE (DUF72 family)</fullName>
    </submittedName>
</protein>
<dbReference type="EMBL" id="JAATJE010000001">
    <property type="protein sequence ID" value="NJC33735.1"/>
    <property type="molecule type" value="Genomic_DNA"/>
</dbReference>
<sequence>MSDRIRSGTGGWTFPPWRGPFYPAGLPHARELSHAATRLTAIEINATFHRLQAPKSFTKWHDETPADFVFAVKASRYATNRRDLGEAGESIAKFMDQGLTELGDKLGPILWQLAATKRFDADEVARFFDLLPRSLAGRPLRHAVEALHESFADDRFRAMARAADIAIAHVEADGGGAIGQPARDFAYARFKQSREDVPTGYDEAGLDRVESLCREWSDGGQRDVFAFFIAGDKVRAPAAAEALIARVGA</sequence>
<dbReference type="Gene3D" id="3.20.20.410">
    <property type="entry name" value="Protein of unknown function UPF0759"/>
    <property type="match status" value="1"/>
</dbReference>
<evidence type="ECO:0000313" key="2">
    <source>
        <dbReference type="Proteomes" id="UP000734218"/>
    </source>
</evidence>
<comment type="caution">
    <text evidence="1">The sequence shown here is derived from an EMBL/GenBank/DDBJ whole genome shotgun (WGS) entry which is preliminary data.</text>
</comment>
<gene>
    <name evidence="1" type="ORF">GGR88_001209</name>
</gene>
<dbReference type="PANTHER" id="PTHR30348:SF4">
    <property type="entry name" value="DUF72 DOMAIN-CONTAINING PROTEIN"/>
    <property type="match status" value="1"/>
</dbReference>